<dbReference type="InterPro" id="IPR029058">
    <property type="entry name" value="AB_hydrolase_fold"/>
</dbReference>
<keyword evidence="2" id="KW-0645">Protease</keyword>
<dbReference type="PANTHER" id="PTHR11802:SF3">
    <property type="entry name" value="RETINOID-INDUCIBLE SERINE CARBOXYPEPTIDASE"/>
    <property type="match status" value="1"/>
</dbReference>
<keyword evidence="4" id="KW-0378">Hydrolase</keyword>
<dbReference type="SUPFAM" id="SSF53474">
    <property type="entry name" value="alpha/beta-Hydrolases"/>
    <property type="match status" value="1"/>
</dbReference>
<protein>
    <submittedName>
        <fullName evidence="8">Carboxypeptidase</fullName>
    </submittedName>
</protein>
<dbReference type="GO" id="GO:0006508">
    <property type="term" value="P:proteolysis"/>
    <property type="evidence" value="ECO:0007669"/>
    <property type="project" value="UniProtKB-KW"/>
</dbReference>
<proteinExistence type="predicted"/>
<dbReference type="AlphaFoldDB" id="A0A549TIL7"/>
<dbReference type="Pfam" id="PF00450">
    <property type="entry name" value="Peptidase_S10"/>
    <property type="match status" value="1"/>
</dbReference>
<feature type="chain" id="PRO_5021724107" evidence="7">
    <location>
        <begin position="21"/>
        <end position="517"/>
    </location>
</feature>
<evidence type="ECO:0000313" key="8">
    <source>
        <dbReference type="EMBL" id="TRL43240.1"/>
    </source>
</evidence>
<dbReference type="EMBL" id="VJMG01000002">
    <property type="protein sequence ID" value="TRL43240.1"/>
    <property type="molecule type" value="Genomic_DNA"/>
</dbReference>
<feature type="region of interest" description="Disordered" evidence="6">
    <location>
        <begin position="32"/>
        <end position="54"/>
    </location>
</feature>
<accession>A0A549TIL7</accession>
<keyword evidence="5" id="KW-0325">Glycoprotein</keyword>
<evidence type="ECO:0000256" key="1">
    <source>
        <dbReference type="ARBA" id="ARBA00022645"/>
    </source>
</evidence>
<gene>
    <name evidence="8" type="ORF">FNA46_00475</name>
</gene>
<dbReference type="Gene3D" id="3.40.50.1820">
    <property type="entry name" value="alpha/beta hydrolase"/>
    <property type="match status" value="1"/>
</dbReference>
<comment type="caution">
    <text evidence="8">The sequence shown here is derived from an EMBL/GenBank/DDBJ whole genome shotgun (WGS) entry which is preliminary data.</text>
</comment>
<evidence type="ECO:0000256" key="3">
    <source>
        <dbReference type="ARBA" id="ARBA00022729"/>
    </source>
</evidence>
<organism evidence="8 9">
    <name type="scientific">Rhizobium straminoryzae</name>
    <dbReference type="NCBI Taxonomy" id="1387186"/>
    <lineage>
        <taxon>Bacteria</taxon>
        <taxon>Pseudomonadati</taxon>
        <taxon>Pseudomonadota</taxon>
        <taxon>Alphaproteobacteria</taxon>
        <taxon>Hyphomicrobiales</taxon>
        <taxon>Rhizobiaceae</taxon>
        <taxon>Rhizobium/Agrobacterium group</taxon>
        <taxon>Rhizobium</taxon>
    </lineage>
</organism>
<evidence type="ECO:0000256" key="6">
    <source>
        <dbReference type="SAM" id="MobiDB-lite"/>
    </source>
</evidence>
<dbReference type="Proteomes" id="UP000316801">
    <property type="component" value="Unassembled WGS sequence"/>
</dbReference>
<evidence type="ECO:0000256" key="4">
    <source>
        <dbReference type="ARBA" id="ARBA00022801"/>
    </source>
</evidence>
<dbReference type="InterPro" id="IPR001563">
    <property type="entry name" value="Peptidase_S10"/>
</dbReference>
<evidence type="ECO:0000256" key="7">
    <source>
        <dbReference type="SAM" id="SignalP"/>
    </source>
</evidence>
<dbReference type="RefSeq" id="WP_142880374.1">
    <property type="nucleotide sequence ID" value="NZ_VJMG01000002.1"/>
</dbReference>
<sequence>MRLATCFALLGACLLSVAVAAPDFIAPPAFAQQAGGGDTGGEEHPPRTAGAERSGGLIDLLPADAVSEHVLQTAAGPLPYSATAGTLALRGQDGKVTAKIFYTAYRARDRAPGRPVTFAFNGGPGASSAYLHLGLVGPKILPFSGDNADGSRPALTDNPESWLAFSDLVLIDPVGTGWSRAVSDEAAGRFYSVRQDAESLAKAISLYLRDNADLLPAPKYLLGESYGGFRAAKVALAMKNSQGLIPSGIVMISPLMEGRFVFGNDGDPLAAALQFPALAAAELERQGRFDPEKVSEAERFAMTDYLATLAGPWPQGEAAEAFYRRIAGWTGLSEQAIAPTRGFVGDLYAKQAGGPGRILSPYDAGETHADAYPESVFVRNDDPVLEGYTRAYAAAFAAYARDSLGFRTEMTYTLLNEEVNRRWEWNGGRGGDSRVTSSIASDLRDLLSTIPSFRLMVAHGYSDILTPFGASRYVLNQLPSTLAEGRTQLTLYRGGHMFYTRDDDRRQIFQDARAFYR</sequence>
<keyword evidence="1 8" id="KW-0121">Carboxypeptidase</keyword>
<evidence type="ECO:0000256" key="2">
    <source>
        <dbReference type="ARBA" id="ARBA00022670"/>
    </source>
</evidence>
<keyword evidence="3 7" id="KW-0732">Signal</keyword>
<dbReference type="PANTHER" id="PTHR11802">
    <property type="entry name" value="SERINE PROTEASE FAMILY S10 SERINE CARBOXYPEPTIDASE"/>
    <property type="match status" value="1"/>
</dbReference>
<dbReference type="GO" id="GO:0004185">
    <property type="term" value="F:serine-type carboxypeptidase activity"/>
    <property type="evidence" value="ECO:0007669"/>
    <property type="project" value="InterPro"/>
</dbReference>
<evidence type="ECO:0000313" key="9">
    <source>
        <dbReference type="Proteomes" id="UP000316801"/>
    </source>
</evidence>
<feature type="signal peptide" evidence="7">
    <location>
        <begin position="1"/>
        <end position="20"/>
    </location>
</feature>
<reference evidence="8 9" key="1">
    <citation type="submission" date="2019-07" db="EMBL/GenBank/DDBJ databases">
        <title>Ln-dependent methylotrophs.</title>
        <authorList>
            <person name="Tani A."/>
        </authorList>
    </citation>
    <scope>NUCLEOTIDE SEQUENCE [LARGE SCALE GENOMIC DNA]</scope>
    <source>
        <strain evidence="8 9">SM12</strain>
    </source>
</reference>
<name>A0A549TIL7_9HYPH</name>
<evidence type="ECO:0000256" key="5">
    <source>
        <dbReference type="ARBA" id="ARBA00023180"/>
    </source>
</evidence>
<keyword evidence="9" id="KW-1185">Reference proteome</keyword>